<keyword evidence="2" id="KW-1185">Reference proteome</keyword>
<proteinExistence type="predicted"/>
<dbReference type="Proteomes" id="UP000886520">
    <property type="component" value="Chromosome 1"/>
</dbReference>
<evidence type="ECO:0000313" key="2">
    <source>
        <dbReference type="Proteomes" id="UP000886520"/>
    </source>
</evidence>
<protein>
    <submittedName>
        <fullName evidence="1">Uncharacterized protein</fullName>
    </submittedName>
</protein>
<accession>A0A9D4ZSU0</accession>
<dbReference type="EMBL" id="JABFUD020000001">
    <property type="protein sequence ID" value="KAI5084851.1"/>
    <property type="molecule type" value="Genomic_DNA"/>
</dbReference>
<dbReference type="AlphaFoldDB" id="A0A9D4ZSU0"/>
<reference evidence="1" key="1">
    <citation type="submission" date="2021-01" db="EMBL/GenBank/DDBJ databases">
        <title>Adiantum capillus-veneris genome.</title>
        <authorList>
            <person name="Fang Y."/>
            <person name="Liao Q."/>
        </authorList>
    </citation>
    <scope>NUCLEOTIDE SEQUENCE</scope>
    <source>
        <strain evidence="1">H3</strain>
        <tissue evidence="1">Leaf</tissue>
    </source>
</reference>
<comment type="caution">
    <text evidence="1">The sequence shown here is derived from an EMBL/GenBank/DDBJ whole genome shotgun (WGS) entry which is preliminary data.</text>
</comment>
<sequence length="109" mass="12122">MCCTSDGIGNLQNAMNMQVLLYYATFELCITPLYKCQKCLLFCVNLLCKLRRLCVYKVCGDGFKQCAASPIDVGAKMWYVSSSDASVEAESMDFEQVSYCKGLDIFTGC</sequence>
<organism evidence="1 2">
    <name type="scientific">Adiantum capillus-veneris</name>
    <name type="common">Maidenhair fern</name>
    <dbReference type="NCBI Taxonomy" id="13818"/>
    <lineage>
        <taxon>Eukaryota</taxon>
        <taxon>Viridiplantae</taxon>
        <taxon>Streptophyta</taxon>
        <taxon>Embryophyta</taxon>
        <taxon>Tracheophyta</taxon>
        <taxon>Polypodiopsida</taxon>
        <taxon>Polypodiidae</taxon>
        <taxon>Polypodiales</taxon>
        <taxon>Pteridineae</taxon>
        <taxon>Pteridaceae</taxon>
        <taxon>Vittarioideae</taxon>
        <taxon>Adiantum</taxon>
    </lineage>
</organism>
<evidence type="ECO:0000313" key="1">
    <source>
        <dbReference type="EMBL" id="KAI5084851.1"/>
    </source>
</evidence>
<name>A0A9D4ZSU0_ADICA</name>
<gene>
    <name evidence="1" type="ORF">GOP47_0001020</name>
</gene>